<proteinExistence type="inferred from homology"/>
<dbReference type="InterPro" id="IPR044005">
    <property type="entry name" value="DZR_2"/>
</dbReference>
<dbReference type="PANTHER" id="PTHR47505:SF1">
    <property type="entry name" value="DNA UTILIZATION PROTEIN YHGH"/>
    <property type="match status" value="1"/>
</dbReference>
<dbReference type="PANTHER" id="PTHR47505">
    <property type="entry name" value="DNA UTILIZATION PROTEIN YHGH"/>
    <property type="match status" value="1"/>
</dbReference>
<dbReference type="Gene3D" id="3.40.50.2020">
    <property type="match status" value="1"/>
</dbReference>
<accession>A0A840WII6</accession>
<dbReference type="EMBL" id="JACIJS010000001">
    <property type="protein sequence ID" value="MBB5514033.1"/>
    <property type="molecule type" value="Genomic_DNA"/>
</dbReference>
<evidence type="ECO:0000259" key="2">
    <source>
        <dbReference type="Pfam" id="PF00156"/>
    </source>
</evidence>
<dbReference type="InterPro" id="IPR029057">
    <property type="entry name" value="PRTase-like"/>
</dbReference>
<comment type="similarity">
    <text evidence="1">Belongs to the ComF/GntX family.</text>
</comment>
<evidence type="ECO:0000259" key="3">
    <source>
        <dbReference type="Pfam" id="PF18912"/>
    </source>
</evidence>
<keyword evidence="5" id="KW-1185">Reference proteome</keyword>
<evidence type="ECO:0000313" key="5">
    <source>
        <dbReference type="Proteomes" id="UP000553766"/>
    </source>
</evidence>
<dbReference type="InterPro" id="IPR051910">
    <property type="entry name" value="ComF/GntX_DNA_util-trans"/>
</dbReference>
<feature type="domain" description="Phosphoribosyltransferase" evidence="2">
    <location>
        <begin position="161"/>
        <end position="240"/>
    </location>
</feature>
<dbReference type="Proteomes" id="UP000553766">
    <property type="component" value="Unassembled WGS sequence"/>
</dbReference>
<dbReference type="CDD" id="cd06223">
    <property type="entry name" value="PRTases_typeI"/>
    <property type="match status" value="1"/>
</dbReference>
<sequence>MLIQRAYDRMIEALYPPRCIACPAETDQPDGLCPACWSQAEFISGATCPTCGTPVFDDGLQCEHCTRYPPGWDRGAAAMIYDGIGRRVVLSFKHGDRLDMGKALARWMYRAGGAMVDEADVIAPVPAHWSRTIKRGYNQSAELARALGAVSGREVAPNLLRRTRRTPPLKGMTRDIRRQHVQGSIATTEEVSGQAILIVDDVLTTGATLGACSDALRAAGAARVDVLTVTRVLQDRVPEREV</sequence>
<gene>
    <name evidence="4" type="ORF">FHS89_000031</name>
</gene>
<name>A0A840WII6_9RHOB</name>
<dbReference type="Pfam" id="PF18912">
    <property type="entry name" value="DZR_2"/>
    <property type="match status" value="1"/>
</dbReference>
<evidence type="ECO:0000256" key="1">
    <source>
        <dbReference type="ARBA" id="ARBA00008007"/>
    </source>
</evidence>
<protein>
    <submittedName>
        <fullName evidence="4">ComF family protein</fullName>
    </submittedName>
</protein>
<dbReference type="RefSeq" id="WP_184007241.1">
    <property type="nucleotide sequence ID" value="NZ_JACIJS010000001.1"/>
</dbReference>
<dbReference type="InterPro" id="IPR000836">
    <property type="entry name" value="PRTase_dom"/>
</dbReference>
<feature type="domain" description="Double zinc ribbon" evidence="3">
    <location>
        <begin position="11"/>
        <end position="65"/>
    </location>
</feature>
<evidence type="ECO:0000313" key="4">
    <source>
        <dbReference type="EMBL" id="MBB5514033.1"/>
    </source>
</evidence>
<comment type="caution">
    <text evidence="4">The sequence shown here is derived from an EMBL/GenBank/DDBJ whole genome shotgun (WGS) entry which is preliminary data.</text>
</comment>
<reference evidence="4 5" key="1">
    <citation type="submission" date="2020-08" db="EMBL/GenBank/DDBJ databases">
        <title>Genomic Encyclopedia of Type Strains, Phase IV (KMG-IV): sequencing the most valuable type-strain genomes for metagenomic binning, comparative biology and taxonomic classification.</title>
        <authorList>
            <person name="Goeker M."/>
        </authorList>
    </citation>
    <scope>NUCLEOTIDE SEQUENCE [LARGE SCALE GENOMIC DNA]</scope>
    <source>
        <strain evidence="4 5">DSM 103377</strain>
    </source>
</reference>
<organism evidence="4 5">
    <name type="scientific">Rubricella aquisinus</name>
    <dbReference type="NCBI Taxonomy" id="2028108"/>
    <lineage>
        <taxon>Bacteria</taxon>
        <taxon>Pseudomonadati</taxon>
        <taxon>Pseudomonadota</taxon>
        <taxon>Alphaproteobacteria</taxon>
        <taxon>Rhodobacterales</taxon>
        <taxon>Paracoccaceae</taxon>
        <taxon>Rubricella</taxon>
    </lineage>
</organism>
<dbReference type="AlphaFoldDB" id="A0A840WII6"/>
<dbReference type="Pfam" id="PF00156">
    <property type="entry name" value="Pribosyltran"/>
    <property type="match status" value="1"/>
</dbReference>
<dbReference type="SUPFAM" id="SSF53271">
    <property type="entry name" value="PRTase-like"/>
    <property type="match status" value="1"/>
</dbReference>